<gene>
    <name evidence="2" type="ORF">EKJ_01730</name>
</gene>
<reference evidence="2 3" key="1">
    <citation type="submission" date="2019-01" db="EMBL/GenBank/DDBJ databases">
        <title>Complete genome sequence of Erythrobacter flavus KJ5.</title>
        <authorList>
            <person name="Kanesaki Y."/>
            <person name="Brotosudarmo T."/>
            <person name="Moriuchi R."/>
            <person name="Awai K."/>
        </authorList>
    </citation>
    <scope>NUCLEOTIDE SEQUENCE [LARGE SCALE GENOMIC DNA]</scope>
    <source>
        <strain evidence="2 3">KJ5</strain>
    </source>
</reference>
<sequence length="673" mass="73339">MGGMRQLLWSPLSISPLERLTHADLGPFVVVFSGESTITHRVARWAKKFGKPVLHVSPEGGEDSIAVGEFAPKVLQAYCETVMDVRGGEISPPRRDAVTAALPAWREPAPESIAMKAWAHNITHPNHMVLARAQRHPSEPEAFMGSSEAEYTRVIAECVREIEALRDRIGVRDFHRMSLLHPTLFLVEPALYRHAYTRLRRSSALSGAAFEALRLLQRQTGLYNEIDGLRGKSIFESSEAQQVFAVRSQDLAVFSAAVGLKAAQTTSAVMRLSPGVNHVFPRLGNFARNVRAISPAARLKAPRLFAALQSELLEAVGSERIDLIEEIGGPIKIVSDAPVEWLPVRDLPLMLRYQCSRICATPGNLLLGRLATSEPVTLTPEGLNRVLVVSSFEPDDPLRNLLTGSIAAVTQNLEGKIDLRFEKVSSRVELIDALNASDASILIFDGHGKGNSETGIATLRIGKEDVDVWHLRGEARIPPVVILSACDTHGVDATSHATVGNGLLAAGALTVLATLLPVDGRLSASFIARLVYRLAEFIPAALSERKRALNWTEIIMGMQQMLLASEVLDALVGPITDASSPRAALQTEVNLLINSGDSEWFEWLLSQIADHREETPAKVKSRAQAVIARSEAIRYIQLGNPENILIDDGSIAAQFYPPELRKLVEGSLVSEPG</sequence>
<evidence type="ECO:0000313" key="3">
    <source>
        <dbReference type="Proteomes" id="UP000290057"/>
    </source>
</evidence>
<name>A0A3T1CEC9_9SPHN</name>
<dbReference type="AlphaFoldDB" id="A0A3T1CEC9"/>
<dbReference type="Pfam" id="PF12770">
    <property type="entry name" value="CHAT"/>
    <property type="match status" value="1"/>
</dbReference>
<evidence type="ECO:0000259" key="1">
    <source>
        <dbReference type="Pfam" id="PF12770"/>
    </source>
</evidence>
<keyword evidence="3" id="KW-1185">Reference proteome</keyword>
<organism evidence="2 3">
    <name type="scientific">Qipengyuania flava</name>
    <dbReference type="NCBI Taxonomy" id="192812"/>
    <lineage>
        <taxon>Bacteria</taxon>
        <taxon>Pseudomonadati</taxon>
        <taxon>Pseudomonadota</taxon>
        <taxon>Alphaproteobacteria</taxon>
        <taxon>Sphingomonadales</taxon>
        <taxon>Erythrobacteraceae</taxon>
        <taxon>Qipengyuania</taxon>
    </lineage>
</organism>
<protein>
    <recommendedName>
        <fullName evidence="1">CHAT domain-containing protein</fullName>
    </recommendedName>
</protein>
<proteinExistence type="predicted"/>
<dbReference type="Proteomes" id="UP000290057">
    <property type="component" value="Chromosome"/>
</dbReference>
<accession>A0A3T1CEC9</accession>
<dbReference type="EMBL" id="AP019389">
    <property type="protein sequence ID" value="BBI19326.1"/>
    <property type="molecule type" value="Genomic_DNA"/>
</dbReference>
<feature type="domain" description="CHAT" evidence="1">
    <location>
        <begin position="396"/>
        <end position="543"/>
    </location>
</feature>
<dbReference type="InterPro" id="IPR024983">
    <property type="entry name" value="CHAT_dom"/>
</dbReference>
<evidence type="ECO:0000313" key="2">
    <source>
        <dbReference type="EMBL" id="BBI19326.1"/>
    </source>
</evidence>